<sequence>MTGEEKKVIFASSLGTVFEWYDFYLYGSLAIYIGANFFSQYPETTRNIFALLAFAAGFLVRPFGALVFGRLGDIVGRKYTFLITILIMGVSTFLVGVLPGASQIGIAAPIILIVLRMLQGLALGGEYGGAATYVAEHAPNGRRGYYTSWIQTTATLGLFLSLVVILGVQFALGKEAFAAWGWRIPFLVSVLLLGVSVWIRLKMNESPAFKKMKEEGKTSKAPLSEAFGQWKNAKIALVALVGAVIGQAVVWYTGQFYALFFLQSILKVDGQSANIMVAAALILGTSFFVIFGWLSDKIGRKPIIMAGLILAMLTYFPLFKALTWAGNPALAQAQSSVRATVTAAPGDCKFQFNPTGTAKFTTSCDIATSFLTRNSVPYDVVAGAAGQPASIKIGDATIPSYDAAAAGADAAAKDKAFQKQVNMALHDGGYPLVRGAAQVPDAKLDAFIAANPELNLNAEAVRAADKKMVATDKLVADKLLTPAETAGAAEMAVYTVAGGGTFSMVADPAAVNWVVIIAVLTVLVIYVTMVYGPIAALLVELFPTRIRYSGMSLPYHIGNGWFGGLLPATAFAMSAAKGDIYYGLWYPIIFAGITLVVGLLFLPETKDRDIHAMD</sequence>
<dbReference type="Gene3D" id="1.20.1250.20">
    <property type="entry name" value="MFS general substrate transporter like domains"/>
    <property type="match status" value="2"/>
</dbReference>
<feature type="transmembrane region" description="Helical" evidence="7">
    <location>
        <begin position="104"/>
        <end position="124"/>
    </location>
</feature>
<keyword evidence="4 7" id="KW-0812">Transmembrane</keyword>
<dbReference type="FunFam" id="1.20.1250.20:FF:000001">
    <property type="entry name" value="Dicarboxylate MFS transporter"/>
    <property type="match status" value="1"/>
</dbReference>
<dbReference type="PANTHER" id="PTHR43045:SF7">
    <property type="entry name" value="MAJOR FACILITATOR SUPERFAMILY TRANSPORTER"/>
    <property type="match status" value="1"/>
</dbReference>
<feature type="transmembrane region" description="Helical" evidence="7">
    <location>
        <begin position="145"/>
        <end position="168"/>
    </location>
</feature>
<evidence type="ECO:0000256" key="3">
    <source>
        <dbReference type="ARBA" id="ARBA00022475"/>
    </source>
</evidence>
<feature type="domain" description="Major facilitator superfamily (MFS) profile" evidence="8">
    <location>
        <begin position="8"/>
        <end position="606"/>
    </location>
</feature>
<dbReference type="PROSITE" id="PS00217">
    <property type="entry name" value="SUGAR_TRANSPORT_2"/>
    <property type="match status" value="1"/>
</dbReference>
<keyword evidence="6 7" id="KW-0472">Membrane</keyword>
<dbReference type="Proteomes" id="UP000298649">
    <property type="component" value="Chromosome circular"/>
</dbReference>
<feature type="transmembrane region" description="Helical" evidence="7">
    <location>
        <begin position="79"/>
        <end position="98"/>
    </location>
</feature>
<dbReference type="AlphaFoldDB" id="A0A4D7YZ16"/>
<dbReference type="InterPro" id="IPR005828">
    <property type="entry name" value="MFS_sugar_transport-like"/>
</dbReference>
<evidence type="ECO:0000313" key="10">
    <source>
        <dbReference type="Proteomes" id="UP000298649"/>
    </source>
</evidence>
<feature type="transmembrane region" description="Helical" evidence="7">
    <location>
        <begin position="180"/>
        <end position="201"/>
    </location>
</feature>
<dbReference type="InterPro" id="IPR020846">
    <property type="entry name" value="MFS_dom"/>
</dbReference>
<name>A0A4D7YZ16_AGRTU</name>
<dbReference type="InterPro" id="IPR036259">
    <property type="entry name" value="MFS_trans_sf"/>
</dbReference>
<proteinExistence type="predicted"/>
<evidence type="ECO:0000256" key="5">
    <source>
        <dbReference type="ARBA" id="ARBA00022989"/>
    </source>
</evidence>
<feature type="transmembrane region" description="Helical" evidence="7">
    <location>
        <begin position="306"/>
        <end position="326"/>
    </location>
</feature>
<feature type="transmembrane region" description="Helical" evidence="7">
    <location>
        <begin position="273"/>
        <end position="294"/>
    </location>
</feature>
<keyword evidence="2" id="KW-0813">Transport</keyword>
<evidence type="ECO:0000256" key="4">
    <source>
        <dbReference type="ARBA" id="ARBA00022692"/>
    </source>
</evidence>
<keyword evidence="3" id="KW-1003">Cell membrane</keyword>
<dbReference type="SUPFAM" id="SSF103473">
    <property type="entry name" value="MFS general substrate transporter"/>
    <property type="match status" value="2"/>
</dbReference>
<dbReference type="PROSITE" id="PS50850">
    <property type="entry name" value="MFS"/>
    <property type="match status" value="1"/>
</dbReference>
<dbReference type="Pfam" id="PF00083">
    <property type="entry name" value="Sugar_tr"/>
    <property type="match status" value="2"/>
</dbReference>
<dbReference type="PANTHER" id="PTHR43045">
    <property type="entry name" value="SHIKIMATE TRANSPORTER"/>
    <property type="match status" value="1"/>
</dbReference>
<dbReference type="InterPro" id="IPR005829">
    <property type="entry name" value="Sugar_transporter_CS"/>
</dbReference>
<dbReference type="GO" id="GO:0005886">
    <property type="term" value="C:plasma membrane"/>
    <property type="evidence" value="ECO:0007669"/>
    <property type="project" value="UniProtKB-SubCell"/>
</dbReference>
<feature type="transmembrane region" description="Helical" evidence="7">
    <location>
        <begin position="235"/>
        <end position="253"/>
    </location>
</feature>
<feature type="transmembrane region" description="Helical" evidence="7">
    <location>
        <begin position="47"/>
        <end position="67"/>
    </location>
</feature>
<reference evidence="9 10" key="1">
    <citation type="submission" date="2019-04" db="EMBL/GenBank/DDBJ databases">
        <title>Complete genome sequence of Agrobacterium tumefaciens CFBP7129.</title>
        <authorList>
            <person name="Haryono M."/>
            <person name="Lin Y.-C."/>
            <person name="Lai E.-M."/>
            <person name="Kuo C.-H."/>
        </authorList>
    </citation>
    <scope>NUCLEOTIDE SEQUENCE [LARGE SCALE GENOMIC DNA]</scope>
    <source>
        <strain evidence="9 10">CFBP7129</strain>
    </source>
</reference>
<evidence type="ECO:0000256" key="6">
    <source>
        <dbReference type="ARBA" id="ARBA00023136"/>
    </source>
</evidence>
<protein>
    <submittedName>
        <fullName evidence="9">MHS family MFS transporter</fullName>
    </submittedName>
</protein>
<feature type="transmembrane region" description="Helical" evidence="7">
    <location>
        <begin position="584"/>
        <end position="602"/>
    </location>
</feature>
<organism evidence="9 10">
    <name type="scientific">Agrobacterium tumefaciens</name>
    <dbReference type="NCBI Taxonomy" id="358"/>
    <lineage>
        <taxon>Bacteria</taxon>
        <taxon>Pseudomonadati</taxon>
        <taxon>Pseudomonadota</taxon>
        <taxon>Alphaproteobacteria</taxon>
        <taxon>Hyphomicrobiales</taxon>
        <taxon>Rhizobiaceae</taxon>
        <taxon>Rhizobium/Agrobacterium group</taxon>
        <taxon>Agrobacterium</taxon>
        <taxon>Agrobacterium tumefaciens complex</taxon>
    </lineage>
</organism>
<feature type="transmembrane region" description="Helical" evidence="7">
    <location>
        <begin position="21"/>
        <end position="41"/>
    </location>
</feature>
<gene>
    <name evidence="9" type="ORF">CFBP7129_10890</name>
</gene>
<dbReference type="GO" id="GO:0022857">
    <property type="term" value="F:transmembrane transporter activity"/>
    <property type="evidence" value="ECO:0007669"/>
    <property type="project" value="InterPro"/>
</dbReference>
<feature type="transmembrane region" description="Helical" evidence="7">
    <location>
        <begin position="513"/>
        <end position="539"/>
    </location>
</feature>
<keyword evidence="5 7" id="KW-1133">Transmembrane helix</keyword>
<comment type="subcellular location">
    <subcellularLocation>
        <location evidence="1">Cell membrane</location>
        <topology evidence="1">Multi-pass membrane protein</topology>
    </subcellularLocation>
</comment>
<evidence type="ECO:0000259" key="8">
    <source>
        <dbReference type="PROSITE" id="PS50850"/>
    </source>
</evidence>
<evidence type="ECO:0000256" key="7">
    <source>
        <dbReference type="SAM" id="Phobius"/>
    </source>
</evidence>
<evidence type="ECO:0000313" key="9">
    <source>
        <dbReference type="EMBL" id="QCL95420.1"/>
    </source>
</evidence>
<evidence type="ECO:0000256" key="1">
    <source>
        <dbReference type="ARBA" id="ARBA00004651"/>
    </source>
</evidence>
<accession>A0A4D7YZ16</accession>
<feature type="transmembrane region" description="Helical" evidence="7">
    <location>
        <begin position="560"/>
        <end position="578"/>
    </location>
</feature>
<dbReference type="EMBL" id="CP039922">
    <property type="protein sequence ID" value="QCL95420.1"/>
    <property type="molecule type" value="Genomic_DNA"/>
</dbReference>
<evidence type="ECO:0000256" key="2">
    <source>
        <dbReference type="ARBA" id="ARBA00022448"/>
    </source>
</evidence>